<protein>
    <submittedName>
        <fullName evidence="1">Uncharacterized protein</fullName>
    </submittedName>
</protein>
<reference evidence="2" key="1">
    <citation type="journal article" date="2016" name="Nature">
        <title>Genome evolution in the allotetraploid frog Xenopus laevis.</title>
        <authorList>
            <person name="Session A.M."/>
            <person name="Uno Y."/>
            <person name="Kwon T."/>
            <person name="Chapman J.A."/>
            <person name="Toyoda A."/>
            <person name="Takahashi S."/>
            <person name="Fukui A."/>
            <person name="Hikosaka A."/>
            <person name="Suzuki A."/>
            <person name="Kondo M."/>
            <person name="van Heeringen S.J."/>
            <person name="Quigley I."/>
            <person name="Heinz S."/>
            <person name="Ogino H."/>
            <person name="Ochi H."/>
            <person name="Hellsten U."/>
            <person name="Lyons J.B."/>
            <person name="Simakov O."/>
            <person name="Putnam N."/>
            <person name="Stites J."/>
            <person name="Kuroki Y."/>
            <person name="Tanaka T."/>
            <person name="Michiue T."/>
            <person name="Watanabe M."/>
            <person name="Bogdanovic O."/>
            <person name="Lister R."/>
            <person name="Georgiou G."/>
            <person name="Paranjpe S.S."/>
            <person name="van Kruijsbergen I."/>
            <person name="Shu S."/>
            <person name="Carlson J."/>
            <person name="Kinoshita T."/>
            <person name="Ohta Y."/>
            <person name="Mawaribuchi S."/>
            <person name="Jenkins J."/>
            <person name="Grimwood J."/>
            <person name="Schmutz J."/>
            <person name="Mitros T."/>
            <person name="Mozaffari S.V."/>
            <person name="Suzuki Y."/>
            <person name="Haramoto Y."/>
            <person name="Yamamoto T.S."/>
            <person name="Takagi C."/>
            <person name="Heald R."/>
            <person name="Miller K."/>
            <person name="Haudenschild C."/>
            <person name="Kitzman J."/>
            <person name="Nakayama T."/>
            <person name="Izutsu Y."/>
            <person name="Robert J."/>
            <person name="Fortriede J."/>
            <person name="Burns K."/>
            <person name="Lotay V."/>
            <person name="Karimi K."/>
            <person name="Yasuoka Y."/>
            <person name="Dichmann D.S."/>
            <person name="Flajnik M.F."/>
            <person name="Houston D.W."/>
            <person name="Shendure J."/>
            <person name="DuPasquier L."/>
            <person name="Vize P.D."/>
            <person name="Zorn A.M."/>
            <person name="Ito M."/>
            <person name="Marcotte E.M."/>
            <person name="Wallingford J.B."/>
            <person name="Ito Y."/>
            <person name="Asashima M."/>
            <person name="Ueno N."/>
            <person name="Matsuda Y."/>
            <person name="Veenstra G.J."/>
            <person name="Fujiyama A."/>
            <person name="Harland R.M."/>
            <person name="Taira M."/>
            <person name="Rokhsar D.S."/>
        </authorList>
    </citation>
    <scope>NUCLEOTIDE SEQUENCE [LARGE SCALE GENOMIC DNA]</scope>
    <source>
        <strain evidence="2">J</strain>
    </source>
</reference>
<dbReference type="EMBL" id="CM004472">
    <property type="protein sequence ID" value="OCT85504.1"/>
    <property type="molecule type" value="Genomic_DNA"/>
</dbReference>
<name>A0A974HPB7_XENLA</name>
<evidence type="ECO:0000313" key="1">
    <source>
        <dbReference type="EMBL" id="OCT85504.1"/>
    </source>
</evidence>
<accession>A0A974HPB7</accession>
<proteinExistence type="predicted"/>
<organism evidence="1 2">
    <name type="scientific">Xenopus laevis</name>
    <name type="common">African clawed frog</name>
    <dbReference type="NCBI Taxonomy" id="8355"/>
    <lineage>
        <taxon>Eukaryota</taxon>
        <taxon>Metazoa</taxon>
        <taxon>Chordata</taxon>
        <taxon>Craniata</taxon>
        <taxon>Vertebrata</taxon>
        <taxon>Euteleostomi</taxon>
        <taxon>Amphibia</taxon>
        <taxon>Batrachia</taxon>
        <taxon>Anura</taxon>
        <taxon>Pipoidea</taxon>
        <taxon>Pipidae</taxon>
        <taxon>Xenopodinae</taxon>
        <taxon>Xenopus</taxon>
        <taxon>Xenopus</taxon>
    </lineage>
</organism>
<gene>
    <name evidence="1" type="ORF">XELAEV_18023673mg</name>
</gene>
<dbReference type="Proteomes" id="UP000694892">
    <property type="component" value="Chromosome 4L"/>
</dbReference>
<dbReference type="AlphaFoldDB" id="A0A974HPB7"/>
<sequence length="74" mass="8270">MMKICMNKWEGTGAMNDSGPRGTHYVNPALTMSVLYTLGTGNNLTFLGDFFVFHYIFHCICERGNAPLCCTGIW</sequence>
<evidence type="ECO:0000313" key="2">
    <source>
        <dbReference type="Proteomes" id="UP000694892"/>
    </source>
</evidence>